<comment type="similarity">
    <text evidence="2">Belongs to the folylpolyglutamate synthase family.</text>
</comment>
<dbReference type="OrthoDB" id="5212574at2759"/>
<keyword evidence="9" id="KW-0460">Magnesium</keyword>
<dbReference type="PANTHER" id="PTHR11136">
    <property type="entry name" value="FOLYLPOLYGLUTAMATE SYNTHASE-RELATED"/>
    <property type="match status" value="1"/>
</dbReference>
<keyword evidence="6" id="KW-0479">Metal-binding</keyword>
<evidence type="ECO:0000256" key="3">
    <source>
        <dbReference type="ARBA" id="ARBA00013025"/>
    </source>
</evidence>
<dbReference type="EMBL" id="CP099425">
    <property type="protein sequence ID" value="USW56534.1"/>
    <property type="molecule type" value="Genomic_DNA"/>
</dbReference>
<dbReference type="NCBIfam" id="TIGR01499">
    <property type="entry name" value="folC"/>
    <property type="match status" value="1"/>
</dbReference>
<dbReference type="SUPFAM" id="SSF53244">
    <property type="entry name" value="MurD-like peptide ligases, peptide-binding domain"/>
    <property type="match status" value="1"/>
</dbReference>
<evidence type="ECO:0000256" key="6">
    <source>
        <dbReference type="ARBA" id="ARBA00022723"/>
    </source>
</evidence>
<dbReference type="Gene3D" id="3.90.190.20">
    <property type="entry name" value="Mur ligase, C-terminal domain"/>
    <property type="match status" value="1"/>
</dbReference>
<dbReference type="PANTHER" id="PTHR11136:SF5">
    <property type="entry name" value="FOLYLPOLYGLUTAMATE SYNTHASE, MITOCHONDRIAL"/>
    <property type="match status" value="1"/>
</dbReference>
<dbReference type="InterPro" id="IPR036565">
    <property type="entry name" value="Mur-like_cat_sf"/>
</dbReference>
<comment type="catalytic activity">
    <reaction evidence="12">
        <text>(6S)-5,6,7,8-tetrahydrofolyl-(gamma-L-Glu)(n) + L-glutamate + ATP = (6S)-5,6,7,8-tetrahydrofolyl-(gamma-L-Glu)(n+1) + ADP + phosphate + H(+)</text>
        <dbReference type="Rhea" id="RHEA:10580"/>
        <dbReference type="Rhea" id="RHEA-COMP:14738"/>
        <dbReference type="Rhea" id="RHEA-COMP:14740"/>
        <dbReference type="ChEBI" id="CHEBI:15378"/>
        <dbReference type="ChEBI" id="CHEBI:29985"/>
        <dbReference type="ChEBI" id="CHEBI:30616"/>
        <dbReference type="ChEBI" id="CHEBI:43474"/>
        <dbReference type="ChEBI" id="CHEBI:141005"/>
        <dbReference type="ChEBI" id="CHEBI:456216"/>
        <dbReference type="EC" id="6.3.2.17"/>
    </reaction>
</comment>
<evidence type="ECO:0000256" key="8">
    <source>
        <dbReference type="ARBA" id="ARBA00022840"/>
    </source>
</evidence>
<organism evidence="13 14">
    <name type="scientific">Septoria linicola</name>
    <dbReference type="NCBI Taxonomy" id="215465"/>
    <lineage>
        <taxon>Eukaryota</taxon>
        <taxon>Fungi</taxon>
        <taxon>Dikarya</taxon>
        <taxon>Ascomycota</taxon>
        <taxon>Pezizomycotina</taxon>
        <taxon>Dothideomycetes</taxon>
        <taxon>Dothideomycetidae</taxon>
        <taxon>Mycosphaerellales</taxon>
        <taxon>Mycosphaerellaceae</taxon>
        <taxon>Septoria</taxon>
    </lineage>
</organism>
<evidence type="ECO:0000256" key="5">
    <source>
        <dbReference type="ARBA" id="ARBA00022598"/>
    </source>
</evidence>
<reference evidence="13" key="1">
    <citation type="submission" date="2022-06" db="EMBL/GenBank/DDBJ databases">
        <title>Complete genome sequences of two strains of the flax pathogen Septoria linicola.</title>
        <authorList>
            <person name="Lapalu N."/>
            <person name="Simon A."/>
            <person name="Demenou B."/>
            <person name="Paumier D."/>
            <person name="Guillot M.-P."/>
            <person name="Gout L."/>
            <person name="Valade R."/>
        </authorList>
    </citation>
    <scope>NUCLEOTIDE SEQUENCE</scope>
    <source>
        <strain evidence="13">SE15195</strain>
    </source>
</reference>
<comment type="pathway">
    <text evidence="1">Cofactor biosynthesis; tetrahydrofolylpolyglutamate biosynthesis.</text>
</comment>
<evidence type="ECO:0000313" key="14">
    <source>
        <dbReference type="Proteomes" id="UP001056384"/>
    </source>
</evidence>
<evidence type="ECO:0000256" key="12">
    <source>
        <dbReference type="ARBA" id="ARBA00047493"/>
    </source>
</evidence>
<keyword evidence="14" id="KW-1185">Reference proteome</keyword>
<dbReference type="GO" id="GO:0006730">
    <property type="term" value="P:one-carbon metabolic process"/>
    <property type="evidence" value="ECO:0007669"/>
    <property type="project" value="UniProtKB-KW"/>
</dbReference>
<keyword evidence="5" id="KW-0436">Ligase</keyword>
<evidence type="ECO:0000256" key="1">
    <source>
        <dbReference type="ARBA" id="ARBA00005150"/>
    </source>
</evidence>
<keyword evidence="8" id="KW-0067">ATP-binding</keyword>
<dbReference type="InterPro" id="IPR036615">
    <property type="entry name" value="Mur_ligase_C_dom_sf"/>
</dbReference>
<dbReference type="GO" id="GO:0004326">
    <property type="term" value="F:tetrahydrofolylpolyglutamate synthase activity"/>
    <property type="evidence" value="ECO:0007669"/>
    <property type="project" value="UniProtKB-EC"/>
</dbReference>
<evidence type="ECO:0000256" key="9">
    <source>
        <dbReference type="ARBA" id="ARBA00022842"/>
    </source>
</evidence>
<accession>A0A9Q9ENF8</accession>
<dbReference type="GO" id="GO:0005829">
    <property type="term" value="C:cytosol"/>
    <property type="evidence" value="ECO:0007669"/>
    <property type="project" value="TreeGrafter"/>
</dbReference>
<dbReference type="Gene3D" id="3.40.1190.10">
    <property type="entry name" value="Mur-like, catalytic domain"/>
    <property type="match status" value="1"/>
</dbReference>
<sequence>MSSSYPAIKAHSDRTYENAILILEQRRNTVRSELKPITQVPTQPNHNASTARGVPSLVGMKEWLAQLGHSEADINALNIIHIAGTKGKGSTCSFTESFLRAHADRTGFPRRTGLYTSPHLLDPEERIRIRFLPLAREALAKYFFEVYDRLPQIATAPDLSKPPVERGPRFLQLWALLAFHTFIREGVDAVVLETHNGGENDATNVVAKPLVTAVTTLGLDHIEILGNTIESIAWHKGGIYKIGAVALSTQQESSAATEVLRQRARDVGEAVSIIDDDERLPADAMHLEPSVQRKNASLALAAAEALLKQTSGGQLSVEDIQTGVDQWNWPGRYQILRRGPQTWFLDAAHCESSVALAAQWFDKESRRLASRKVTRVLVFSHMNKLRDARALLERLIFALKDSSITIDHVIFSTYDETVDASAERPEIFEVFNDMWREHLPNTTIWEEPAIRSAVEQVQKLDPEHGEMHVLVTGSQYLLGPVLRQLKGND</sequence>
<proteinExistence type="inferred from homology"/>
<dbReference type="Proteomes" id="UP001056384">
    <property type="component" value="Chromosome 8"/>
</dbReference>
<dbReference type="InterPro" id="IPR001645">
    <property type="entry name" value="Folylpolyglutamate_synth"/>
</dbReference>
<keyword evidence="4" id="KW-0554">One-carbon metabolism</keyword>
<evidence type="ECO:0000256" key="2">
    <source>
        <dbReference type="ARBA" id="ARBA00008276"/>
    </source>
</evidence>
<name>A0A9Q9ENF8_9PEZI</name>
<keyword evidence="7" id="KW-0547">Nucleotide-binding</keyword>
<protein>
    <recommendedName>
        <fullName evidence="3">tetrahydrofolate synthase</fullName>
        <ecNumber evidence="3">6.3.2.17</ecNumber>
    </recommendedName>
    <alternativeName>
        <fullName evidence="11">Folylpoly-gamma-glutamate synthetase</fullName>
    </alternativeName>
    <alternativeName>
        <fullName evidence="10">Tetrahydrofolylpolyglutamate synthase</fullName>
    </alternativeName>
</protein>
<dbReference type="GO" id="GO:0005524">
    <property type="term" value="F:ATP binding"/>
    <property type="evidence" value="ECO:0007669"/>
    <property type="project" value="UniProtKB-KW"/>
</dbReference>
<evidence type="ECO:0000313" key="13">
    <source>
        <dbReference type="EMBL" id="USW56534.1"/>
    </source>
</evidence>
<dbReference type="SUPFAM" id="SSF53623">
    <property type="entry name" value="MurD-like peptide ligases, catalytic domain"/>
    <property type="match status" value="1"/>
</dbReference>
<dbReference type="AlphaFoldDB" id="A0A9Q9ENF8"/>
<evidence type="ECO:0000256" key="7">
    <source>
        <dbReference type="ARBA" id="ARBA00022741"/>
    </source>
</evidence>
<dbReference type="EC" id="6.3.2.17" evidence="3"/>
<gene>
    <name evidence="13" type="ORF">Slin15195_G098530</name>
</gene>
<evidence type="ECO:0000256" key="11">
    <source>
        <dbReference type="ARBA" id="ARBA00030876"/>
    </source>
</evidence>
<dbReference type="GO" id="GO:0005739">
    <property type="term" value="C:mitochondrion"/>
    <property type="evidence" value="ECO:0007669"/>
    <property type="project" value="TreeGrafter"/>
</dbReference>
<evidence type="ECO:0000256" key="4">
    <source>
        <dbReference type="ARBA" id="ARBA00022563"/>
    </source>
</evidence>
<dbReference type="GO" id="GO:0046872">
    <property type="term" value="F:metal ion binding"/>
    <property type="evidence" value="ECO:0007669"/>
    <property type="project" value="UniProtKB-KW"/>
</dbReference>
<evidence type="ECO:0000256" key="10">
    <source>
        <dbReference type="ARBA" id="ARBA00030592"/>
    </source>
</evidence>